<proteinExistence type="predicted"/>
<gene>
    <name evidence="1" type="ORF">HMPREF3187_00874</name>
</gene>
<dbReference type="Gene3D" id="1.10.287.1890">
    <property type="match status" value="1"/>
</dbReference>
<dbReference type="InterPro" id="IPR006901">
    <property type="entry name" value="TrmK"/>
</dbReference>
<protein>
    <recommendedName>
        <fullName evidence="3">SAM-dependent methyltransferase</fullName>
    </recommendedName>
</protein>
<dbReference type="Pfam" id="PF04816">
    <property type="entry name" value="TrmK"/>
    <property type="match status" value="1"/>
</dbReference>
<dbReference type="PIRSF" id="PIRSF018637">
    <property type="entry name" value="TrmK"/>
    <property type="match status" value="1"/>
</dbReference>
<sequence>MKWNKKEREFTVQKNLSKRLKKIAECVPEAVKLADIGSDHAYLPIFLCQKGRIHQAIASEVSQGPFEHMCSEVEKAGLSESIDCRLGDGLVTLRLEDQVEAVTIAGMGGELIAKILQEAYCTQRLQNRPCLILQPNIDEILVRKWLIGHGYRITDEKILEDAGKMYEIIVALPTDTPQELTDVQLLMGIYTKKDDPEVFNSKWQRKQANLKGIIEQMEHSDQQELRETFKKKFSLIQQELEEDADEKE</sequence>
<dbReference type="STRING" id="87541.AWM71_00635"/>
<dbReference type="InterPro" id="IPR029063">
    <property type="entry name" value="SAM-dependent_MTases_sf"/>
</dbReference>
<dbReference type="Proteomes" id="UP000070422">
    <property type="component" value="Unassembled WGS sequence"/>
</dbReference>
<comment type="caution">
    <text evidence="1">The sequence shown here is derived from an EMBL/GenBank/DDBJ whole genome shotgun (WGS) entry which is preliminary data.</text>
</comment>
<name>A0A133XZK8_9LACT</name>
<dbReference type="OrthoDB" id="5881184at2"/>
<dbReference type="AlphaFoldDB" id="A0A133XZK8"/>
<dbReference type="SUPFAM" id="SSF53335">
    <property type="entry name" value="S-adenosyl-L-methionine-dependent methyltransferases"/>
    <property type="match status" value="1"/>
</dbReference>
<evidence type="ECO:0000313" key="2">
    <source>
        <dbReference type="Proteomes" id="UP000070422"/>
    </source>
</evidence>
<dbReference type="EMBL" id="LSCQ01000043">
    <property type="protein sequence ID" value="KXB36365.1"/>
    <property type="molecule type" value="Genomic_DNA"/>
</dbReference>
<accession>A0A133XZK8</accession>
<dbReference type="Gene3D" id="3.40.50.150">
    <property type="entry name" value="Vaccinia Virus protein VP39"/>
    <property type="match status" value="1"/>
</dbReference>
<dbReference type="PANTHER" id="PTHR38451:SF1">
    <property type="entry name" value="TRNA (ADENINE(22)-N(1))-METHYLTRANSFERASE"/>
    <property type="match status" value="1"/>
</dbReference>
<dbReference type="PANTHER" id="PTHR38451">
    <property type="entry name" value="TRNA (ADENINE(22)-N(1))-METHYLTRANSFERASE"/>
    <property type="match status" value="1"/>
</dbReference>
<evidence type="ECO:0008006" key="3">
    <source>
        <dbReference type="Google" id="ProtNLM"/>
    </source>
</evidence>
<dbReference type="PATRIC" id="fig|87541.4.peg.865"/>
<organism evidence="1 2">
    <name type="scientific">Aerococcus christensenii</name>
    <dbReference type="NCBI Taxonomy" id="87541"/>
    <lineage>
        <taxon>Bacteria</taxon>
        <taxon>Bacillati</taxon>
        <taxon>Bacillota</taxon>
        <taxon>Bacilli</taxon>
        <taxon>Lactobacillales</taxon>
        <taxon>Aerococcaceae</taxon>
        <taxon>Aerococcus</taxon>
    </lineage>
</organism>
<reference evidence="1 2" key="1">
    <citation type="submission" date="2016-01" db="EMBL/GenBank/DDBJ databases">
        <authorList>
            <person name="Oliw E.H."/>
        </authorList>
    </citation>
    <scope>NUCLEOTIDE SEQUENCE [LARGE SCALE GENOMIC DNA]</scope>
    <source>
        <strain evidence="1 2">KA00635</strain>
    </source>
</reference>
<dbReference type="GO" id="GO:0160105">
    <property type="term" value="F:tRNA (adenine(22)-N1)-methyltransferase activity"/>
    <property type="evidence" value="ECO:0007669"/>
    <property type="project" value="InterPro"/>
</dbReference>
<evidence type="ECO:0000313" key="1">
    <source>
        <dbReference type="EMBL" id="KXB36365.1"/>
    </source>
</evidence>